<evidence type="ECO:0000313" key="2">
    <source>
        <dbReference type="EMBL" id="CBG40501.1"/>
    </source>
</evidence>
<gene>
    <name evidence="2" type="ordered locus">HMU12470</name>
</gene>
<name>D3UJ26_HELM1</name>
<dbReference type="RefSeq" id="WP_013023569.1">
    <property type="nucleotide sequence ID" value="NC_013949.1"/>
</dbReference>
<dbReference type="AlphaFoldDB" id="D3UJ26"/>
<sequence>MKKLLILGLLSGFFWADQVEENIIKAFEGEKMPVKKIIAIETLNSGLSIALVEEENGMQMPVFITSDGKNIIGIGDPLIMGDHNFQEKLRLMYKTAMHHNQKSTDVKILKSVPEDAWIHLNGQGKSGSIYMVVDANCSFCKQEIAKLEETMKNYKDVSLLFVGLLNENSLHKATKVYKLIKNTKSQQQIMAIIHQSFDKNFKADKNVDNSFAQKNSKAIISAGVRGVPYIITD</sequence>
<dbReference type="Proteomes" id="UP000001522">
    <property type="component" value="Chromosome"/>
</dbReference>
<dbReference type="SUPFAM" id="SSF52833">
    <property type="entry name" value="Thioredoxin-like"/>
    <property type="match status" value="1"/>
</dbReference>
<dbReference type="Pfam" id="PF18257">
    <property type="entry name" value="DsbG_N"/>
    <property type="match status" value="1"/>
</dbReference>
<dbReference type="Gene3D" id="3.40.30.10">
    <property type="entry name" value="Glutaredoxin"/>
    <property type="match status" value="1"/>
</dbReference>
<dbReference type="STRING" id="679897.HMU12470"/>
<evidence type="ECO:0000259" key="1">
    <source>
        <dbReference type="Pfam" id="PF18257"/>
    </source>
</evidence>
<organism evidence="2 3">
    <name type="scientific">Helicobacter mustelae (strain ATCC 43772 / CCUG 25715 / CIP 103759 / LMG 18044 / NCTC 12198 / R85-136P)</name>
    <name type="common">Campylobacter mustelae</name>
    <dbReference type="NCBI Taxonomy" id="679897"/>
    <lineage>
        <taxon>Bacteria</taxon>
        <taxon>Pseudomonadati</taxon>
        <taxon>Campylobacterota</taxon>
        <taxon>Epsilonproteobacteria</taxon>
        <taxon>Campylobacterales</taxon>
        <taxon>Helicobacteraceae</taxon>
        <taxon>Helicobacter</taxon>
    </lineage>
</organism>
<dbReference type="eggNOG" id="COG1651">
    <property type="taxonomic scope" value="Bacteria"/>
</dbReference>
<dbReference type="KEGG" id="hms:HMU12470"/>
<accession>D3UJ26</accession>
<dbReference type="EMBL" id="FN555004">
    <property type="protein sequence ID" value="CBG40501.1"/>
    <property type="molecule type" value="Genomic_DNA"/>
</dbReference>
<keyword evidence="3" id="KW-1185">Reference proteome</keyword>
<protein>
    <recommendedName>
        <fullName evidence="1">Disulfide isomerase DsbG N-terminal domain-containing protein</fullName>
    </recommendedName>
</protein>
<reference evidence="2 3" key="1">
    <citation type="journal article" date="2010" name="BMC Genomics">
        <title>Comparative genomics and proteomics of Helicobacter mustelae, an ulcerogenic and carcinogenic gastric pathogen.</title>
        <authorList>
            <person name="O'Toole P.W."/>
            <person name="Snelling W.J."/>
            <person name="Canchaya C."/>
            <person name="Forde B.M."/>
            <person name="Hardie K.R."/>
            <person name="Josenhans C."/>
            <person name="Graham R.L.J."/>
            <person name="McMullan G."/>
            <person name="Parkhill J."/>
            <person name="Belda E."/>
            <person name="Bentley S.D."/>
        </authorList>
    </citation>
    <scope>NUCLEOTIDE SEQUENCE [LARGE SCALE GENOMIC DNA]</scope>
    <source>
        <strain evidence="3">ATCC 43772 / LMG 18044 / NCTC 12198 / 12198</strain>
    </source>
</reference>
<dbReference type="InterPro" id="IPR036249">
    <property type="entry name" value="Thioredoxin-like_sf"/>
</dbReference>
<dbReference type="Gene3D" id="3.10.450.520">
    <property type="match status" value="1"/>
</dbReference>
<feature type="domain" description="Disulfide isomerase DsbG N-terminal" evidence="1">
    <location>
        <begin position="22"/>
        <end position="104"/>
    </location>
</feature>
<dbReference type="HOGENOM" id="CLU_1439258_0_0_7"/>
<evidence type="ECO:0000313" key="3">
    <source>
        <dbReference type="Proteomes" id="UP000001522"/>
    </source>
</evidence>
<dbReference type="InterPro" id="IPR041556">
    <property type="entry name" value="DsbG_N"/>
</dbReference>
<proteinExistence type="predicted"/>